<dbReference type="STRING" id="460384.SAMN05216313_110149"/>
<feature type="non-terminal residue" evidence="2">
    <location>
        <position position="1"/>
    </location>
</feature>
<feature type="domain" description="Transposase IS4-like" evidence="1">
    <location>
        <begin position="6"/>
        <end position="60"/>
    </location>
</feature>
<accession>A0A1I0G625</accession>
<dbReference type="EMBL" id="FOIM01000010">
    <property type="protein sequence ID" value="SET66202.1"/>
    <property type="molecule type" value="Genomic_DNA"/>
</dbReference>
<organism evidence="2 3">
    <name type="scientific">Enterocloster lavalensis</name>
    <dbReference type="NCBI Taxonomy" id="460384"/>
    <lineage>
        <taxon>Bacteria</taxon>
        <taxon>Bacillati</taxon>
        <taxon>Bacillota</taxon>
        <taxon>Clostridia</taxon>
        <taxon>Lachnospirales</taxon>
        <taxon>Lachnospiraceae</taxon>
        <taxon>Enterocloster</taxon>
    </lineage>
</organism>
<dbReference type="Proteomes" id="UP000198508">
    <property type="component" value="Unassembled WGS sequence"/>
</dbReference>
<dbReference type="SUPFAM" id="SSF53098">
    <property type="entry name" value="Ribonuclease H-like"/>
    <property type="match status" value="1"/>
</dbReference>
<proteinExistence type="predicted"/>
<dbReference type="RefSeq" id="WP_139201153.1">
    <property type="nucleotide sequence ID" value="NZ_FOIM01000010.1"/>
</dbReference>
<evidence type="ECO:0000259" key="1">
    <source>
        <dbReference type="Pfam" id="PF01609"/>
    </source>
</evidence>
<dbReference type="Pfam" id="PF01609">
    <property type="entry name" value="DDE_Tnp_1"/>
    <property type="match status" value="1"/>
</dbReference>
<dbReference type="GO" id="GO:0004803">
    <property type="term" value="F:transposase activity"/>
    <property type="evidence" value="ECO:0007669"/>
    <property type="project" value="InterPro"/>
</dbReference>
<reference evidence="3" key="1">
    <citation type="submission" date="2016-10" db="EMBL/GenBank/DDBJ databases">
        <authorList>
            <person name="Varghese N."/>
            <person name="Submissions S."/>
        </authorList>
    </citation>
    <scope>NUCLEOTIDE SEQUENCE [LARGE SCALE GENOMIC DNA]</scope>
    <source>
        <strain evidence="3">NLAE-zl-G277</strain>
    </source>
</reference>
<dbReference type="AlphaFoldDB" id="A0A1I0G625"/>
<protein>
    <submittedName>
        <fullName evidence="2">Transposase DDE domain-containing protein</fullName>
    </submittedName>
</protein>
<dbReference type="GO" id="GO:0003677">
    <property type="term" value="F:DNA binding"/>
    <property type="evidence" value="ECO:0007669"/>
    <property type="project" value="InterPro"/>
</dbReference>
<evidence type="ECO:0000313" key="3">
    <source>
        <dbReference type="Proteomes" id="UP000198508"/>
    </source>
</evidence>
<dbReference type="InterPro" id="IPR012337">
    <property type="entry name" value="RNaseH-like_sf"/>
</dbReference>
<gene>
    <name evidence="2" type="ORF">SAMN05216313_110149</name>
</gene>
<sequence length="137" mass="16212">AVCTDLMDDEPGDIIKVSEGRWQIEACFRIMKTDFSARPVYVQREDRIKAHFLICFLSLLIYRLLEQKLGNNYTCTNILETLKSMNFDNIEDQGFKPVYERTKLTDDLHEISGFRTDYRFITKSKMREIQKKSKGRE</sequence>
<dbReference type="GO" id="GO:0006313">
    <property type="term" value="P:DNA transposition"/>
    <property type="evidence" value="ECO:0007669"/>
    <property type="project" value="InterPro"/>
</dbReference>
<dbReference type="InterPro" id="IPR002559">
    <property type="entry name" value="Transposase_11"/>
</dbReference>
<keyword evidence="3" id="KW-1185">Reference proteome</keyword>
<evidence type="ECO:0000313" key="2">
    <source>
        <dbReference type="EMBL" id="SET66202.1"/>
    </source>
</evidence>
<name>A0A1I0G625_9FIRM</name>